<feature type="transmembrane region" description="Helical" evidence="6">
    <location>
        <begin position="61"/>
        <end position="81"/>
    </location>
</feature>
<evidence type="ECO:0000256" key="4">
    <source>
        <dbReference type="ARBA" id="ARBA00023136"/>
    </source>
</evidence>
<organism evidence="7 8">
    <name type="scientific">Roseiterribacter gracilis</name>
    <dbReference type="NCBI Taxonomy" id="2812848"/>
    <lineage>
        <taxon>Bacteria</taxon>
        <taxon>Pseudomonadati</taxon>
        <taxon>Pseudomonadota</taxon>
        <taxon>Alphaproteobacteria</taxon>
        <taxon>Rhodospirillales</taxon>
        <taxon>Roseiterribacteraceae</taxon>
        <taxon>Roseiterribacter</taxon>
    </lineage>
</organism>
<feature type="transmembrane region" description="Helical" evidence="6">
    <location>
        <begin position="7"/>
        <end position="25"/>
    </location>
</feature>
<keyword evidence="8" id="KW-1185">Reference proteome</keyword>
<feature type="compositionally biased region" description="Low complexity" evidence="5">
    <location>
        <begin position="189"/>
        <end position="207"/>
    </location>
</feature>
<protein>
    <recommendedName>
        <fullName evidence="9">Colicin V production protein</fullName>
    </recommendedName>
</protein>
<gene>
    <name evidence="7" type="ORF">TMPK1_17220</name>
</gene>
<comment type="caution">
    <text evidence="7">The sequence shown here is derived from an EMBL/GenBank/DDBJ whole genome shotgun (WGS) entry which is preliminary data.</text>
</comment>
<dbReference type="RefSeq" id="WP_420242588.1">
    <property type="nucleotide sequence ID" value="NZ_BOPV01000001.1"/>
</dbReference>
<evidence type="ECO:0000256" key="1">
    <source>
        <dbReference type="ARBA" id="ARBA00004141"/>
    </source>
</evidence>
<dbReference type="Pfam" id="PF02674">
    <property type="entry name" value="Colicin_V"/>
    <property type="match status" value="1"/>
</dbReference>
<evidence type="ECO:0000256" key="2">
    <source>
        <dbReference type="ARBA" id="ARBA00022692"/>
    </source>
</evidence>
<feature type="transmembrane region" description="Helical" evidence="6">
    <location>
        <begin position="31"/>
        <end position="49"/>
    </location>
</feature>
<feature type="transmembrane region" description="Helical" evidence="6">
    <location>
        <begin position="101"/>
        <end position="124"/>
    </location>
</feature>
<keyword evidence="2 6" id="KW-0812">Transmembrane</keyword>
<dbReference type="GO" id="GO:0016020">
    <property type="term" value="C:membrane"/>
    <property type="evidence" value="ECO:0007669"/>
    <property type="project" value="UniProtKB-SubCell"/>
</dbReference>
<dbReference type="InterPro" id="IPR003825">
    <property type="entry name" value="Colicin-V_CvpA"/>
</dbReference>
<dbReference type="InterPro" id="IPR052719">
    <property type="entry name" value="CvpA-like"/>
</dbReference>
<accession>A0A8S8XDZ9</accession>
<name>A0A8S8XDZ9_9PROT</name>
<dbReference type="AlphaFoldDB" id="A0A8S8XDZ9"/>
<evidence type="ECO:0000256" key="6">
    <source>
        <dbReference type="SAM" id="Phobius"/>
    </source>
</evidence>
<evidence type="ECO:0000256" key="3">
    <source>
        <dbReference type="ARBA" id="ARBA00022989"/>
    </source>
</evidence>
<dbReference type="PANTHER" id="PTHR36926">
    <property type="entry name" value="COLICIN V PRODUCTION PROTEIN"/>
    <property type="match status" value="1"/>
</dbReference>
<reference evidence="7" key="1">
    <citation type="submission" date="2021-02" db="EMBL/GenBank/DDBJ databases">
        <title>Genome sequence of Rhodospirillales sp. strain TMPK1 isolated from soil.</title>
        <authorList>
            <person name="Nakai R."/>
            <person name="Kusada H."/>
            <person name="Tamaki H."/>
        </authorList>
    </citation>
    <scope>NUCLEOTIDE SEQUENCE</scope>
    <source>
        <strain evidence="7">TMPK1</strain>
    </source>
</reference>
<dbReference type="GO" id="GO:0009403">
    <property type="term" value="P:toxin biosynthetic process"/>
    <property type="evidence" value="ECO:0007669"/>
    <property type="project" value="InterPro"/>
</dbReference>
<proteinExistence type="predicted"/>
<evidence type="ECO:0000313" key="7">
    <source>
        <dbReference type="EMBL" id="GIL39485.1"/>
    </source>
</evidence>
<evidence type="ECO:0000256" key="5">
    <source>
        <dbReference type="SAM" id="MobiDB-lite"/>
    </source>
</evidence>
<keyword evidence="3 6" id="KW-1133">Transmembrane helix</keyword>
<evidence type="ECO:0008006" key="9">
    <source>
        <dbReference type="Google" id="ProtNLM"/>
    </source>
</evidence>
<dbReference type="Proteomes" id="UP000681075">
    <property type="component" value="Unassembled WGS sequence"/>
</dbReference>
<dbReference type="PANTHER" id="PTHR36926:SF1">
    <property type="entry name" value="COLICIN V PRODUCTION PROTEIN"/>
    <property type="match status" value="1"/>
</dbReference>
<keyword evidence="4 6" id="KW-0472">Membrane</keyword>
<dbReference type="EMBL" id="BOPV01000001">
    <property type="protein sequence ID" value="GIL39485.1"/>
    <property type="molecule type" value="Genomic_DNA"/>
</dbReference>
<comment type="subcellular location">
    <subcellularLocation>
        <location evidence="1">Membrane</location>
        <topology evidence="1">Multi-pass membrane protein</topology>
    </subcellularLocation>
</comment>
<feature type="region of interest" description="Disordered" evidence="5">
    <location>
        <begin position="189"/>
        <end position="211"/>
    </location>
</feature>
<evidence type="ECO:0000313" key="8">
    <source>
        <dbReference type="Proteomes" id="UP000681075"/>
    </source>
</evidence>
<sequence>MNGVDVVVIAVVGVSAIIAFLRGFVREMLTVGSWIGAAFVTVYGLNPLLPHMEGWIANKTVALGATIAVLFLGSLIVFSVISHQLAKFVQGSALSAVDRSLGVAFGVLRGAILVSLAYLLFMWFKPDGTPMLQQAKTLPMMERCAEMLKNVVPSDLGSRLPSEFAPAPVRPVPTDAKAMAPTGMLSTKASATAPTKDGAAAAPAEAGYGKGARDDIKRTLEILDLARDAADKVAPASQDKERR</sequence>